<accession>K1L6W7</accession>
<organism evidence="1 2">
    <name type="scientific">Cecembia lonarensis (strain CCUG 58316 / KCTC 22772 / LW9)</name>
    <dbReference type="NCBI Taxonomy" id="1225176"/>
    <lineage>
        <taxon>Bacteria</taxon>
        <taxon>Pseudomonadati</taxon>
        <taxon>Bacteroidota</taxon>
        <taxon>Cytophagia</taxon>
        <taxon>Cytophagales</taxon>
        <taxon>Cyclobacteriaceae</taxon>
        <taxon>Cecembia</taxon>
    </lineage>
</organism>
<name>K1L6W7_CECL9</name>
<keyword evidence="2" id="KW-1185">Reference proteome</keyword>
<dbReference type="OrthoDB" id="9841679at2"/>
<dbReference type="AlphaFoldDB" id="K1L6W7"/>
<comment type="caution">
    <text evidence="1">The sequence shown here is derived from an EMBL/GenBank/DDBJ whole genome shotgun (WGS) entry which is preliminary data.</text>
</comment>
<sequence length="204" mass="24485">MLKEKSEFSEVSSLSFLQASSQDLCILHLAKIFDNKNPKYKTRTLKGLIEEAVKHNRLENIYLRFADNLIKLQKLTDFRMPSEEFVTPNELKSYLLDVLKLPNIRVRIENIKLVRDKYIAHNEYIIESLGLDSFWDDVRFLQDLGSLYLSIIGRYFLHSEYFQFNGTGRNYVHYSMLSQMWWLYEMLGKIFERENLVYWWDNND</sequence>
<reference evidence="1 2" key="1">
    <citation type="journal article" date="2012" name="J. Bacteriol.">
        <title>Draft Genome Sequence of Cecembia lonarensis Strain LW9T, Isolated from Lonar Lake, a Haloalkaline Lake in India.</title>
        <authorList>
            <person name="Shivaji S."/>
            <person name="Ara S."/>
            <person name="Singh A."/>
            <person name="Pinnaka A.K."/>
        </authorList>
    </citation>
    <scope>NUCLEOTIDE SEQUENCE [LARGE SCALE GENOMIC DNA]</scope>
    <source>
        <strain evidence="1 2">LW9</strain>
    </source>
</reference>
<protein>
    <submittedName>
        <fullName evidence="1">Uncharacterized protein</fullName>
    </submittedName>
</protein>
<evidence type="ECO:0000313" key="1">
    <source>
        <dbReference type="EMBL" id="EKB47827.1"/>
    </source>
</evidence>
<proteinExistence type="predicted"/>
<evidence type="ECO:0000313" key="2">
    <source>
        <dbReference type="Proteomes" id="UP000004478"/>
    </source>
</evidence>
<gene>
    <name evidence="1" type="ORF">B879_03559</name>
</gene>
<dbReference type="Proteomes" id="UP000004478">
    <property type="component" value="Unassembled WGS sequence"/>
</dbReference>
<dbReference type="EMBL" id="AMGM01000087">
    <property type="protein sequence ID" value="EKB47827.1"/>
    <property type="molecule type" value="Genomic_DNA"/>
</dbReference>